<keyword evidence="2" id="KW-1185">Reference proteome</keyword>
<organism evidence="1 2">
    <name type="scientific">Sphingopyxis alaskensis (strain DSM 13593 / LMG 18877 / RB2256)</name>
    <name type="common">Sphingomonas alaskensis</name>
    <dbReference type="NCBI Taxonomy" id="317655"/>
    <lineage>
        <taxon>Bacteria</taxon>
        <taxon>Pseudomonadati</taxon>
        <taxon>Pseudomonadota</taxon>
        <taxon>Alphaproteobacteria</taxon>
        <taxon>Sphingomonadales</taxon>
        <taxon>Sphingomonadaceae</taxon>
        <taxon>Sphingopyxis</taxon>
    </lineage>
</organism>
<accession>Q1GST8</accession>
<dbReference type="EMBL" id="CP000356">
    <property type="protein sequence ID" value="ABF53284.1"/>
    <property type="molecule type" value="Genomic_DNA"/>
</dbReference>
<dbReference type="STRING" id="317655.Sala_1571"/>
<dbReference type="Proteomes" id="UP000006578">
    <property type="component" value="Chromosome"/>
</dbReference>
<dbReference type="Gene3D" id="2.60.120.620">
    <property type="entry name" value="q2cbj1_9rhob like domain"/>
    <property type="match status" value="1"/>
</dbReference>
<sequence length="295" mass="33655">MASLSKRVLWHINRSPLRHGVKTIKRLAGQGDISHRRRLAELFPADDHVEKIVADFERDGFVLLDDYVSTELRTRLLEATEQLIAADDASERIFVSGKGSLWAHLVERAMEDGQLPSSHFYARFALQSEIVRLLTRLFGMVPRLDYVTVTHSLPMAGEPAYSQLWHRDHDDVRVIKLFVYLTDVNTVEDGPFSFLPAQISDRLGFSLKSHRRDDQLPTSINVASAKREIVGPRFTCFMVETSRCLHMGSRVAEGHQRLMYTATYFAPPRVFPEPRRAFFRADPAADVIERALLIP</sequence>
<dbReference type="HOGENOM" id="CLU_943030_0_0_5"/>
<dbReference type="AlphaFoldDB" id="Q1GST8"/>
<reference evidence="1 2" key="1">
    <citation type="journal article" date="2009" name="Proc. Natl. Acad. Sci. U.S.A.">
        <title>The genomic basis of trophic strategy in marine bacteria.</title>
        <authorList>
            <person name="Lauro F.M."/>
            <person name="McDougald D."/>
            <person name="Thomas T."/>
            <person name="Williams T.J."/>
            <person name="Egan S."/>
            <person name="Rice S."/>
            <person name="DeMaere M.Z."/>
            <person name="Ting L."/>
            <person name="Ertan H."/>
            <person name="Johnson J."/>
            <person name="Ferriera S."/>
            <person name="Lapidus A."/>
            <person name="Anderson I."/>
            <person name="Kyrpides N."/>
            <person name="Munk A.C."/>
            <person name="Detter C."/>
            <person name="Han C.S."/>
            <person name="Brown M.V."/>
            <person name="Robb F.T."/>
            <person name="Kjelleberg S."/>
            <person name="Cavicchioli R."/>
        </authorList>
    </citation>
    <scope>NUCLEOTIDE SEQUENCE [LARGE SCALE GENOMIC DNA]</scope>
    <source>
        <strain evidence="2">DSM 13593 / LMG 18877 / RB2256</strain>
    </source>
</reference>
<name>Q1GST8_SPHAL</name>
<dbReference type="Pfam" id="PF05721">
    <property type="entry name" value="PhyH"/>
    <property type="match status" value="1"/>
</dbReference>
<evidence type="ECO:0000313" key="1">
    <source>
        <dbReference type="EMBL" id="ABF53284.1"/>
    </source>
</evidence>
<dbReference type="eggNOG" id="ENOG5033XFW">
    <property type="taxonomic scope" value="Bacteria"/>
</dbReference>
<dbReference type="SUPFAM" id="SSF51197">
    <property type="entry name" value="Clavaminate synthase-like"/>
    <property type="match status" value="1"/>
</dbReference>
<dbReference type="KEGG" id="sal:Sala_1571"/>
<proteinExistence type="predicted"/>
<evidence type="ECO:0000313" key="2">
    <source>
        <dbReference type="Proteomes" id="UP000006578"/>
    </source>
</evidence>
<dbReference type="GO" id="GO:0016706">
    <property type="term" value="F:2-oxoglutarate-dependent dioxygenase activity"/>
    <property type="evidence" value="ECO:0007669"/>
    <property type="project" value="UniProtKB-ARBA"/>
</dbReference>
<protein>
    <recommendedName>
        <fullName evidence="3">Phytanoyl-CoA dioxygenase</fullName>
    </recommendedName>
</protein>
<evidence type="ECO:0008006" key="3">
    <source>
        <dbReference type="Google" id="ProtNLM"/>
    </source>
</evidence>
<gene>
    <name evidence="1" type="ordered locus">Sala_1571</name>
</gene>
<dbReference type="InterPro" id="IPR008775">
    <property type="entry name" value="Phytyl_CoA_dOase-like"/>
</dbReference>
<dbReference type="RefSeq" id="WP_011541864.1">
    <property type="nucleotide sequence ID" value="NC_008048.1"/>
</dbReference>